<evidence type="ECO:0000313" key="5">
    <source>
        <dbReference type="Proteomes" id="UP001596337"/>
    </source>
</evidence>
<dbReference type="PROSITE" id="PS50935">
    <property type="entry name" value="SSB"/>
    <property type="match status" value="1"/>
</dbReference>
<dbReference type="InterPro" id="IPR000424">
    <property type="entry name" value="Primosome_PriB/ssb"/>
</dbReference>
<organism evidence="4 5">
    <name type="scientific">Haloechinothrix salitolerans</name>
    <dbReference type="NCBI Taxonomy" id="926830"/>
    <lineage>
        <taxon>Bacteria</taxon>
        <taxon>Bacillati</taxon>
        <taxon>Actinomycetota</taxon>
        <taxon>Actinomycetes</taxon>
        <taxon>Pseudonocardiales</taxon>
        <taxon>Pseudonocardiaceae</taxon>
        <taxon>Haloechinothrix</taxon>
    </lineage>
</organism>
<dbReference type="CDD" id="cd04496">
    <property type="entry name" value="SSB_OBF"/>
    <property type="match status" value="1"/>
</dbReference>
<gene>
    <name evidence="4" type="ORF">ACFQGD_23570</name>
</gene>
<keyword evidence="5" id="KW-1185">Reference proteome</keyword>
<sequence>MPIGETYLNINGRIATEPTRRELDDGGESLGFLVISTERRFDKETGKWVDGHKCSVWVTCWRRLARHVGVSLRKGDEVMVAGRLRTREYDDDGATRCVTEVDAYAVGPNLARATATVVRVRAGTHVAGAPEASPAPETREQPRVAPEPCSAGVVRDAA</sequence>
<dbReference type="Gene3D" id="2.40.50.140">
    <property type="entry name" value="Nucleic acid-binding proteins"/>
    <property type="match status" value="1"/>
</dbReference>
<dbReference type="SUPFAM" id="SSF50249">
    <property type="entry name" value="Nucleic acid-binding proteins"/>
    <property type="match status" value="1"/>
</dbReference>
<evidence type="ECO:0000313" key="4">
    <source>
        <dbReference type="EMBL" id="MFC6870125.1"/>
    </source>
</evidence>
<accession>A0ABW2C6J1</accession>
<dbReference type="InterPro" id="IPR012340">
    <property type="entry name" value="NA-bd_OB-fold"/>
</dbReference>
<dbReference type="Pfam" id="PF00436">
    <property type="entry name" value="SSB"/>
    <property type="match status" value="1"/>
</dbReference>
<dbReference type="GO" id="GO:0003677">
    <property type="term" value="F:DNA binding"/>
    <property type="evidence" value="ECO:0007669"/>
    <property type="project" value="UniProtKB-KW"/>
</dbReference>
<protein>
    <submittedName>
        <fullName evidence="4">Single-stranded DNA-binding protein</fullName>
    </submittedName>
</protein>
<proteinExistence type="predicted"/>
<reference evidence="5" key="1">
    <citation type="journal article" date="2019" name="Int. J. Syst. Evol. Microbiol.">
        <title>The Global Catalogue of Microorganisms (GCM) 10K type strain sequencing project: providing services to taxonomists for standard genome sequencing and annotation.</title>
        <authorList>
            <consortium name="The Broad Institute Genomics Platform"/>
            <consortium name="The Broad Institute Genome Sequencing Center for Infectious Disease"/>
            <person name="Wu L."/>
            <person name="Ma J."/>
        </authorList>
    </citation>
    <scope>NUCLEOTIDE SEQUENCE [LARGE SCALE GENOMIC DNA]</scope>
    <source>
        <strain evidence="5">KCTC 32255</strain>
    </source>
</reference>
<evidence type="ECO:0000256" key="1">
    <source>
        <dbReference type="ARBA" id="ARBA00023125"/>
    </source>
</evidence>
<dbReference type="Proteomes" id="UP001596337">
    <property type="component" value="Unassembled WGS sequence"/>
</dbReference>
<comment type="caution">
    <text evidence="4">The sequence shown here is derived from an EMBL/GenBank/DDBJ whole genome shotgun (WGS) entry which is preliminary data.</text>
</comment>
<evidence type="ECO:0000256" key="2">
    <source>
        <dbReference type="PROSITE-ProRule" id="PRU00252"/>
    </source>
</evidence>
<name>A0ABW2C6J1_9PSEU</name>
<feature type="region of interest" description="Disordered" evidence="3">
    <location>
        <begin position="126"/>
        <end position="158"/>
    </location>
</feature>
<dbReference type="EMBL" id="JBHSXX010000001">
    <property type="protein sequence ID" value="MFC6870125.1"/>
    <property type="molecule type" value="Genomic_DNA"/>
</dbReference>
<keyword evidence="1 2" id="KW-0238">DNA-binding</keyword>
<evidence type="ECO:0000256" key="3">
    <source>
        <dbReference type="SAM" id="MobiDB-lite"/>
    </source>
</evidence>
<dbReference type="RefSeq" id="WP_345394344.1">
    <property type="nucleotide sequence ID" value="NZ_BAABLA010000021.1"/>
</dbReference>